<dbReference type="Proteomes" id="UP000321947">
    <property type="component" value="Unassembled WGS sequence"/>
</dbReference>
<keyword evidence="3" id="KW-0418">Kinase</keyword>
<dbReference type="Proteomes" id="UP000321393">
    <property type="component" value="Unassembled WGS sequence"/>
</dbReference>
<accession>A0A5A7UAC0</accession>
<sequence length="85" mass="9382">MDTLDKNEVHIGKVCIGALQVGLCNNMIGTTSAIWESYESYDSKGDTFTQESVEMDNESFDIPQQRDAPTKDCKGKAKVHYSSSS</sequence>
<comment type="caution">
    <text evidence="2">The sequence shown here is derived from an EMBL/GenBank/DDBJ whole genome shotgun (WGS) entry which is preliminary data.</text>
</comment>
<proteinExistence type="predicted"/>
<gene>
    <name evidence="3" type="ORF">E5676_scaffold186G001570</name>
    <name evidence="2" type="ORF">E6C27_scaffold1184G00040</name>
</gene>
<evidence type="ECO:0000256" key="1">
    <source>
        <dbReference type="SAM" id="MobiDB-lite"/>
    </source>
</evidence>
<dbReference type="GO" id="GO:0016301">
    <property type="term" value="F:kinase activity"/>
    <property type="evidence" value="ECO:0007669"/>
    <property type="project" value="UniProtKB-KW"/>
</dbReference>
<dbReference type="OrthoDB" id="1247720at2759"/>
<dbReference type="EMBL" id="SSTD01009294">
    <property type="protein sequence ID" value="TYK14487.1"/>
    <property type="molecule type" value="Genomic_DNA"/>
</dbReference>
<name>A0A5A7UAC0_CUCMM</name>
<dbReference type="EMBL" id="SSTE01009997">
    <property type="protein sequence ID" value="KAA0052873.1"/>
    <property type="molecule type" value="Genomic_DNA"/>
</dbReference>
<organism evidence="2 4">
    <name type="scientific">Cucumis melo var. makuwa</name>
    <name type="common">Oriental melon</name>
    <dbReference type="NCBI Taxonomy" id="1194695"/>
    <lineage>
        <taxon>Eukaryota</taxon>
        <taxon>Viridiplantae</taxon>
        <taxon>Streptophyta</taxon>
        <taxon>Embryophyta</taxon>
        <taxon>Tracheophyta</taxon>
        <taxon>Spermatophyta</taxon>
        <taxon>Magnoliopsida</taxon>
        <taxon>eudicotyledons</taxon>
        <taxon>Gunneridae</taxon>
        <taxon>Pentapetalae</taxon>
        <taxon>rosids</taxon>
        <taxon>fabids</taxon>
        <taxon>Cucurbitales</taxon>
        <taxon>Cucurbitaceae</taxon>
        <taxon>Benincaseae</taxon>
        <taxon>Cucumis</taxon>
    </lineage>
</organism>
<evidence type="ECO:0000313" key="3">
    <source>
        <dbReference type="EMBL" id="TYK14487.1"/>
    </source>
</evidence>
<feature type="region of interest" description="Disordered" evidence="1">
    <location>
        <begin position="52"/>
        <end position="85"/>
    </location>
</feature>
<keyword evidence="3" id="KW-0808">Transferase</keyword>
<evidence type="ECO:0000313" key="5">
    <source>
        <dbReference type="Proteomes" id="UP000321947"/>
    </source>
</evidence>
<protein>
    <submittedName>
        <fullName evidence="2">Protein phosphatase 2C and cyclic nucleotide-binding/kinase domain-containing protein</fullName>
    </submittedName>
</protein>
<dbReference type="AlphaFoldDB" id="A0A5A7UAC0"/>
<reference evidence="4 5" key="1">
    <citation type="submission" date="2019-08" db="EMBL/GenBank/DDBJ databases">
        <title>Draft genome sequences of two oriental melons (Cucumis melo L. var makuwa).</title>
        <authorList>
            <person name="Kwon S.-Y."/>
        </authorList>
    </citation>
    <scope>NUCLEOTIDE SEQUENCE [LARGE SCALE GENOMIC DNA]</scope>
    <source>
        <strain evidence="5">cv. Chang Bougi</strain>
        <strain evidence="4">cv. SW 3</strain>
        <tissue evidence="2">Leaf</tissue>
    </source>
</reference>
<evidence type="ECO:0000313" key="2">
    <source>
        <dbReference type="EMBL" id="KAA0052873.1"/>
    </source>
</evidence>
<evidence type="ECO:0000313" key="4">
    <source>
        <dbReference type="Proteomes" id="UP000321393"/>
    </source>
</evidence>